<keyword evidence="3" id="KW-1185">Reference proteome</keyword>
<comment type="caution">
    <text evidence="2">The sequence shown here is derived from an EMBL/GenBank/DDBJ whole genome shotgun (WGS) entry which is preliminary data.</text>
</comment>
<reference evidence="2 3" key="1">
    <citation type="submission" date="2023-04" db="EMBL/GenBank/DDBJ databases">
        <title>A long-awaited taxogenomic arrangement of the family Halomonadaceae.</title>
        <authorList>
            <person name="De La Haba R."/>
            <person name="Chuvochina M."/>
            <person name="Wittouck S."/>
            <person name="Arahal D.R."/>
            <person name="Sanchez-Porro C."/>
            <person name="Hugenholtz P."/>
            <person name="Ventosa A."/>
        </authorList>
    </citation>
    <scope>NUCLEOTIDE SEQUENCE [LARGE SCALE GENOMIC DNA]</scope>
    <source>
        <strain evidence="2 3">DSM 23530</strain>
    </source>
</reference>
<dbReference type="InterPro" id="IPR011604">
    <property type="entry name" value="PDDEXK-like_dom_sf"/>
</dbReference>
<dbReference type="Gene3D" id="3.90.320.10">
    <property type="match status" value="1"/>
</dbReference>
<name>A0ABU1G4X8_9GAMM</name>
<dbReference type="InterPro" id="IPR024432">
    <property type="entry name" value="Put_RecE_PDDEXK-like_dom"/>
</dbReference>
<evidence type="ECO:0000259" key="1">
    <source>
        <dbReference type="Pfam" id="PF12684"/>
    </source>
</evidence>
<sequence length="271" mass="30445">MSPTEIGPGYYPDIPNAEYHAGPGVSKSQLDLLSRSPALLKWSLTAPEDDEKKAALNIGDAAHAAILEPHRFRDEYAIGPDAPKNTKAGKAAWEEFEEQRGGRVALTHKEGRQVALMRDSVMAHPHARFLIESEGDAEASIYWRDPITGELCRCRPDKALPKMGWLLDLKTTADMGKFARSVYDYRYHVQDPFYSDGYAEHFGEAPRAFLFLVVSTSIECGRYPVRLFSLDQVAKDAGRFAYQRDLQTYHECRQANDWPGIETLSLPPWAA</sequence>
<feature type="domain" description="Putative exodeoxyribonuclease 8 PDDEXK-like" evidence="1">
    <location>
        <begin position="26"/>
        <end position="260"/>
    </location>
</feature>
<dbReference type="Pfam" id="PF12684">
    <property type="entry name" value="DUF3799"/>
    <property type="match status" value="1"/>
</dbReference>
<evidence type="ECO:0000313" key="3">
    <source>
        <dbReference type="Proteomes" id="UP001264519"/>
    </source>
</evidence>
<dbReference type="RefSeq" id="WP_309653550.1">
    <property type="nucleotide sequence ID" value="NZ_JARWAK010000013.1"/>
</dbReference>
<protein>
    <submittedName>
        <fullName evidence="2">PD-(D/E)XK nuclease-like domain-containing protein</fullName>
    </submittedName>
</protein>
<proteinExistence type="predicted"/>
<evidence type="ECO:0000313" key="2">
    <source>
        <dbReference type="EMBL" id="MDR5867969.1"/>
    </source>
</evidence>
<gene>
    <name evidence="2" type="ORF">QC818_14345</name>
</gene>
<organism evidence="2 3">
    <name type="scientific">Halomonas koreensis</name>
    <dbReference type="NCBI Taxonomy" id="245385"/>
    <lineage>
        <taxon>Bacteria</taxon>
        <taxon>Pseudomonadati</taxon>
        <taxon>Pseudomonadota</taxon>
        <taxon>Gammaproteobacteria</taxon>
        <taxon>Oceanospirillales</taxon>
        <taxon>Halomonadaceae</taxon>
        <taxon>Halomonas</taxon>
    </lineage>
</organism>
<dbReference type="EMBL" id="JARWAK010000013">
    <property type="protein sequence ID" value="MDR5867969.1"/>
    <property type="molecule type" value="Genomic_DNA"/>
</dbReference>
<dbReference type="Proteomes" id="UP001264519">
    <property type="component" value="Unassembled WGS sequence"/>
</dbReference>
<accession>A0ABU1G4X8</accession>